<dbReference type="EMBL" id="BTFZ01000012">
    <property type="protein sequence ID" value="GMM37710.1"/>
    <property type="molecule type" value="Genomic_DNA"/>
</dbReference>
<dbReference type="InterPro" id="IPR010658">
    <property type="entry name" value="Nodulin-like"/>
</dbReference>
<sequence>MVELSSVEIWLTRPFRVFVSNHLKISEHSHLQLYAFVVSLLACICSGTVVLYSLWTPYFSSHLGYSQIEINIIGGFSSMGMYLLLPLIGNLADIYGTVLLSLTAFFTFVPGYFAAAWFYQSQASYWLMTTCFTAIGLGVSCLYFASLLTCANIYPKIKGLSISLPVTCYGLSSLLASRLIQDVNWFHSIMEDGTVELNIVRIFRFFGVMYSVVCGLSYTSSCILTIQKQINFVIKNSDHSDQDNNSLSSATPQGDEQEGLLNNSMISYNSIEEVVGNDELITEVDSIVEVSHQAKFSNFIHDPSAYLLLIAFFLCVGPLEMYINNMGSLVVLVNKLNFKNPEFANNLLAMASPSSEISIATQVSFYSFSSTATRLFVGACSDYLASVSPKKLVFKNGVCRIWLLILSLLAGVIDQFLIVYLLGQYKDINTASTTSITNNHAAGLYSVISCLSGVSYGGIFTIYPSVMASIWGIDILGSTWGSYMVAPAFSSLLFGIIYANVYDYFHDYKVGVVFIITGISIWISMILTFFTWRFNWYKRGFKVF</sequence>
<dbReference type="SUPFAM" id="SSF103473">
    <property type="entry name" value="MFS general substrate transporter"/>
    <property type="match status" value="1"/>
</dbReference>
<dbReference type="PANTHER" id="PTHR21576:SF45">
    <property type="entry name" value="TRANSPORTER MCH1-RELATED"/>
    <property type="match status" value="1"/>
</dbReference>
<dbReference type="GeneID" id="90075685"/>
<accession>A0AAV5QSX4</accession>
<dbReference type="GO" id="GO:0000329">
    <property type="term" value="C:fungal-type vacuole membrane"/>
    <property type="evidence" value="ECO:0007669"/>
    <property type="project" value="TreeGrafter"/>
</dbReference>
<dbReference type="Pfam" id="PF06813">
    <property type="entry name" value="Nodulin-like"/>
    <property type="match status" value="1"/>
</dbReference>
<evidence type="ECO:0000256" key="4">
    <source>
        <dbReference type="ARBA" id="ARBA00022554"/>
    </source>
</evidence>
<evidence type="ECO:0000256" key="3">
    <source>
        <dbReference type="ARBA" id="ARBA00022448"/>
    </source>
</evidence>
<keyword evidence="5 9" id="KW-0812">Transmembrane</keyword>
<feature type="transmembrane region" description="Helical" evidence="9">
    <location>
        <begin position="160"/>
        <end position="181"/>
    </location>
</feature>
<feature type="transmembrane region" description="Helical" evidence="9">
    <location>
        <begin position="401"/>
        <end position="422"/>
    </location>
</feature>
<comment type="similarity">
    <text evidence="2">Belongs to the major facilitator superfamily.</text>
</comment>
<evidence type="ECO:0000313" key="12">
    <source>
        <dbReference type="Proteomes" id="UP001360560"/>
    </source>
</evidence>
<keyword evidence="3" id="KW-0813">Transport</keyword>
<dbReference type="Proteomes" id="UP001360560">
    <property type="component" value="Unassembled WGS sequence"/>
</dbReference>
<keyword evidence="7 9" id="KW-0472">Membrane</keyword>
<keyword evidence="4" id="KW-0926">Vacuole</keyword>
<feature type="domain" description="Nodulin-like" evidence="10">
    <location>
        <begin position="36"/>
        <end position="183"/>
    </location>
</feature>
<evidence type="ECO:0000256" key="7">
    <source>
        <dbReference type="ARBA" id="ARBA00023136"/>
    </source>
</evidence>
<feature type="transmembrane region" description="Helical" evidence="9">
    <location>
        <begin position="125"/>
        <end position="148"/>
    </location>
</feature>
<evidence type="ECO:0000256" key="9">
    <source>
        <dbReference type="SAM" id="Phobius"/>
    </source>
</evidence>
<proteinExistence type="inferred from homology"/>
<feature type="transmembrane region" description="Helical" evidence="9">
    <location>
        <begin position="510"/>
        <end position="532"/>
    </location>
</feature>
<feature type="transmembrane region" description="Helical" evidence="9">
    <location>
        <begin position="67"/>
        <end position="85"/>
    </location>
</feature>
<comment type="subcellular location">
    <subcellularLocation>
        <location evidence="1">Vacuole membrane</location>
        <topology evidence="1">Multi-pass membrane protein</topology>
    </subcellularLocation>
</comment>
<evidence type="ECO:0000256" key="2">
    <source>
        <dbReference type="ARBA" id="ARBA00008335"/>
    </source>
</evidence>
<keyword evidence="6 9" id="KW-1133">Transmembrane helix</keyword>
<reference evidence="11 12" key="1">
    <citation type="journal article" date="2023" name="Elife">
        <title>Identification of key yeast species and microbe-microbe interactions impacting larval growth of Drosophila in the wild.</title>
        <authorList>
            <person name="Mure A."/>
            <person name="Sugiura Y."/>
            <person name="Maeda R."/>
            <person name="Honda K."/>
            <person name="Sakurai N."/>
            <person name="Takahashi Y."/>
            <person name="Watada M."/>
            <person name="Katoh T."/>
            <person name="Gotoh A."/>
            <person name="Gotoh Y."/>
            <person name="Taniguchi I."/>
            <person name="Nakamura K."/>
            <person name="Hayashi T."/>
            <person name="Katayama T."/>
            <person name="Uemura T."/>
            <person name="Hattori Y."/>
        </authorList>
    </citation>
    <scope>NUCLEOTIDE SEQUENCE [LARGE SCALE GENOMIC DNA]</scope>
    <source>
        <strain evidence="11 12">SC-9</strain>
    </source>
</reference>
<dbReference type="Gene3D" id="1.20.1250.20">
    <property type="entry name" value="MFS general substrate transporter like domains"/>
    <property type="match status" value="1"/>
</dbReference>
<dbReference type="AlphaFoldDB" id="A0AAV5QSX4"/>
<name>A0AAV5QSX4_9ASCO</name>
<dbReference type="RefSeq" id="XP_064854706.1">
    <property type="nucleotide sequence ID" value="XM_064998634.1"/>
</dbReference>
<feature type="transmembrane region" description="Helical" evidence="9">
    <location>
        <begin position="305"/>
        <end position="323"/>
    </location>
</feature>
<evidence type="ECO:0000256" key="6">
    <source>
        <dbReference type="ARBA" id="ARBA00022989"/>
    </source>
</evidence>
<protein>
    <recommendedName>
        <fullName evidence="8">Probable transporter MCH1</fullName>
    </recommendedName>
</protein>
<keyword evidence="12" id="KW-1185">Reference proteome</keyword>
<evidence type="ECO:0000256" key="5">
    <source>
        <dbReference type="ARBA" id="ARBA00022692"/>
    </source>
</evidence>
<organism evidence="11 12">
    <name type="scientific">Saccharomycopsis crataegensis</name>
    <dbReference type="NCBI Taxonomy" id="43959"/>
    <lineage>
        <taxon>Eukaryota</taxon>
        <taxon>Fungi</taxon>
        <taxon>Dikarya</taxon>
        <taxon>Ascomycota</taxon>
        <taxon>Saccharomycotina</taxon>
        <taxon>Saccharomycetes</taxon>
        <taxon>Saccharomycopsidaceae</taxon>
        <taxon>Saccharomycopsis</taxon>
    </lineage>
</organism>
<feature type="transmembrane region" description="Helical" evidence="9">
    <location>
        <begin position="33"/>
        <end position="55"/>
    </location>
</feature>
<evidence type="ECO:0000256" key="8">
    <source>
        <dbReference type="ARBA" id="ARBA00039330"/>
    </source>
</evidence>
<evidence type="ECO:0000313" key="11">
    <source>
        <dbReference type="EMBL" id="GMM37710.1"/>
    </source>
</evidence>
<feature type="transmembrane region" description="Helical" evidence="9">
    <location>
        <begin position="201"/>
        <end position="226"/>
    </location>
</feature>
<dbReference type="PANTHER" id="PTHR21576">
    <property type="entry name" value="UNCHARACTERIZED NODULIN-LIKE PROTEIN"/>
    <property type="match status" value="1"/>
</dbReference>
<feature type="transmembrane region" description="Helical" evidence="9">
    <location>
        <begin position="97"/>
        <end position="119"/>
    </location>
</feature>
<evidence type="ECO:0000256" key="1">
    <source>
        <dbReference type="ARBA" id="ARBA00004128"/>
    </source>
</evidence>
<feature type="transmembrane region" description="Helical" evidence="9">
    <location>
        <begin position="475"/>
        <end position="498"/>
    </location>
</feature>
<gene>
    <name evidence="11" type="ORF">DASC09_050350</name>
</gene>
<comment type="caution">
    <text evidence="11">The sequence shown here is derived from an EMBL/GenBank/DDBJ whole genome shotgun (WGS) entry which is preliminary data.</text>
</comment>
<feature type="transmembrane region" description="Helical" evidence="9">
    <location>
        <begin position="442"/>
        <end position="463"/>
    </location>
</feature>
<dbReference type="InterPro" id="IPR036259">
    <property type="entry name" value="MFS_trans_sf"/>
</dbReference>
<evidence type="ECO:0000259" key="10">
    <source>
        <dbReference type="Pfam" id="PF06813"/>
    </source>
</evidence>